<dbReference type="Proteomes" id="UP000829420">
    <property type="component" value="Plasmid pW1-b"/>
</dbReference>
<evidence type="ECO:0000313" key="1">
    <source>
        <dbReference type="EMBL" id="UNH40949.1"/>
    </source>
</evidence>
<accession>A0ACD3YF60</accession>
<organism evidence="1 2">
    <name type="scientific">Moellerella wisconsensis</name>
    <dbReference type="NCBI Taxonomy" id="158849"/>
    <lineage>
        <taxon>Bacteria</taxon>
        <taxon>Pseudomonadati</taxon>
        <taxon>Pseudomonadota</taxon>
        <taxon>Gammaproteobacteria</taxon>
        <taxon>Enterobacterales</taxon>
        <taxon>Morganellaceae</taxon>
        <taxon>Moellerella</taxon>
    </lineage>
</organism>
<keyword evidence="2" id="KW-1185">Reference proteome</keyword>
<keyword evidence="1" id="KW-0614">Plasmid</keyword>
<protein>
    <submittedName>
        <fullName evidence="1">Uncharacterized protein</fullName>
    </submittedName>
</protein>
<evidence type="ECO:0000313" key="2">
    <source>
        <dbReference type="Proteomes" id="UP000829420"/>
    </source>
</evidence>
<reference evidence="1" key="1">
    <citation type="submission" date="2022-03" db="EMBL/GenBank/DDBJ databases">
        <title>ESBL-producing Moellerella wisconsensis and Escherichia marmotae isolated from wild game meat.</title>
        <authorList>
            <person name="Biggel M."/>
        </authorList>
    </citation>
    <scope>NUCLEOTIDE SEQUENCE</scope>
    <source>
        <strain evidence="1">W1</strain>
    </source>
</reference>
<dbReference type="EMBL" id="CP093257">
    <property type="protein sequence ID" value="UNH40949.1"/>
    <property type="molecule type" value="Genomic_DNA"/>
</dbReference>
<gene>
    <name evidence="1" type="ORF">MNY70_18465</name>
</gene>
<sequence>MKDNSIKQKHKRVRRLESGVYTIEPNSVLARNDHLCQICSISSNCPIQIALKQTQGHAEATIKTCARFVPSISFKSPYVGLNSSLFNTLRAGTTWQERLVKDKVIALTDSETGDIIRFGKVRSVVSGNVDKMLTIHAKFNHLVMGGQTVDDVKKVIKQSYGHFLKEDSKLTAVYIEQVSHSLIDKIDKKLGTPPTDVQSNVMNLDWYRNV</sequence>
<proteinExistence type="predicted"/>
<geneLocation type="plasmid" evidence="1 2">
    <name>pW1-b</name>
</geneLocation>
<name>A0ACD3YF60_9GAMM</name>